<evidence type="ECO:0000313" key="2">
    <source>
        <dbReference type="Proteomes" id="UP000289738"/>
    </source>
</evidence>
<dbReference type="EMBL" id="SDMP01000015">
    <property type="protein sequence ID" value="RYR07370.1"/>
    <property type="molecule type" value="Genomic_DNA"/>
</dbReference>
<sequence length="100" mass="11901">METLICDRWFVTKRVHEGKNKETYNHNLIAPKYIQFVRAYRTMTDTDKAQVDSLHFYNVRICRIMGFMADNDSLLQEKLSLKDDKLDNFVRTNKSSISDY</sequence>
<accession>A0A444YZL0</accession>
<reference evidence="1 2" key="1">
    <citation type="submission" date="2019-01" db="EMBL/GenBank/DDBJ databases">
        <title>Sequencing of cultivated peanut Arachis hypogaea provides insights into genome evolution and oil improvement.</title>
        <authorList>
            <person name="Chen X."/>
        </authorList>
    </citation>
    <scope>NUCLEOTIDE SEQUENCE [LARGE SCALE GENOMIC DNA]</scope>
    <source>
        <strain evidence="2">cv. Fuhuasheng</strain>
        <tissue evidence="1">Leaves</tissue>
    </source>
</reference>
<gene>
    <name evidence="1" type="ORF">Ahy_B05g074706</name>
</gene>
<comment type="caution">
    <text evidence="1">The sequence shown here is derived from an EMBL/GenBank/DDBJ whole genome shotgun (WGS) entry which is preliminary data.</text>
</comment>
<dbReference type="Proteomes" id="UP000289738">
    <property type="component" value="Chromosome B05"/>
</dbReference>
<protein>
    <submittedName>
        <fullName evidence="1">Uncharacterized protein</fullName>
    </submittedName>
</protein>
<dbReference type="AlphaFoldDB" id="A0A444YZL0"/>
<organism evidence="1 2">
    <name type="scientific">Arachis hypogaea</name>
    <name type="common">Peanut</name>
    <dbReference type="NCBI Taxonomy" id="3818"/>
    <lineage>
        <taxon>Eukaryota</taxon>
        <taxon>Viridiplantae</taxon>
        <taxon>Streptophyta</taxon>
        <taxon>Embryophyta</taxon>
        <taxon>Tracheophyta</taxon>
        <taxon>Spermatophyta</taxon>
        <taxon>Magnoliopsida</taxon>
        <taxon>eudicotyledons</taxon>
        <taxon>Gunneridae</taxon>
        <taxon>Pentapetalae</taxon>
        <taxon>rosids</taxon>
        <taxon>fabids</taxon>
        <taxon>Fabales</taxon>
        <taxon>Fabaceae</taxon>
        <taxon>Papilionoideae</taxon>
        <taxon>50 kb inversion clade</taxon>
        <taxon>dalbergioids sensu lato</taxon>
        <taxon>Dalbergieae</taxon>
        <taxon>Pterocarpus clade</taxon>
        <taxon>Arachis</taxon>
    </lineage>
</organism>
<proteinExistence type="predicted"/>
<evidence type="ECO:0000313" key="1">
    <source>
        <dbReference type="EMBL" id="RYR07370.1"/>
    </source>
</evidence>
<keyword evidence="2" id="KW-1185">Reference proteome</keyword>
<name>A0A444YZL0_ARAHY</name>